<gene>
    <name evidence="2" type="ORF">Slin15195_G038070</name>
</gene>
<feature type="coiled-coil region" evidence="1">
    <location>
        <begin position="371"/>
        <end position="458"/>
    </location>
</feature>
<accession>A0A9Q9AQR9</accession>
<proteinExistence type="predicted"/>
<evidence type="ECO:0000256" key="1">
    <source>
        <dbReference type="SAM" id="Coils"/>
    </source>
</evidence>
<feature type="coiled-coil region" evidence="1">
    <location>
        <begin position="64"/>
        <end position="98"/>
    </location>
</feature>
<dbReference type="EMBL" id="CP099420">
    <property type="protein sequence ID" value="USW50488.1"/>
    <property type="molecule type" value="Genomic_DNA"/>
</dbReference>
<evidence type="ECO:0000313" key="2">
    <source>
        <dbReference type="EMBL" id="USW50488.1"/>
    </source>
</evidence>
<reference evidence="2" key="1">
    <citation type="submission" date="2022-06" db="EMBL/GenBank/DDBJ databases">
        <title>Complete genome sequences of two strains of the flax pathogen Septoria linicola.</title>
        <authorList>
            <person name="Lapalu N."/>
            <person name="Simon A."/>
            <person name="Demenou B."/>
            <person name="Paumier D."/>
            <person name="Guillot M.-P."/>
            <person name="Gout L."/>
            <person name="Valade R."/>
        </authorList>
    </citation>
    <scope>NUCLEOTIDE SEQUENCE</scope>
    <source>
        <strain evidence="2">SE15195</strain>
    </source>
</reference>
<evidence type="ECO:0000313" key="3">
    <source>
        <dbReference type="Proteomes" id="UP001056384"/>
    </source>
</evidence>
<sequence>MSKSVTAHERKYQKQYIVYEQSGSVVRTLVGREEELSHEKSALQNARAAILFHKQHHDTVVKRLDDAEQDLSVANTRADQLRRAFEETQDAVAFANKRDGNDLRAKRIETAKTDLLDTIRQWVPELISAVNPPTQASGSMALSDRQNDVLREIADIHNMPVPETNSWDADEVYVLLEKDMEQFHGLLRVEQDNEELIKQAENLGKEVAMWKKEAQLPKANPATDQALLDAQNEVQELEENLEKVEEERAALAKDLEQEKALSAKAIEERDDSDRKLTNMQNRQKLQQRMQGLNVNQQAAIEESVRSELLAALKTEKDSQYSSLLAHNQQLKSDLRQKQKQVESLLKVSGDYYTKFKEEGAQALTKDLRWQTERAKARLEEREREAQLALEEIQAANAVAQGNVESAEKNSDDLIEALEKLGERCEKLNSAKQSLEAEVDQYKETDKRLRESIKDLLQRVLSEVNSPGTHQFRDDDVELLGTCIDMTELYPCLDAPGSFDPTDNNKHAGMGALCVDVEEADSRPISDFAQLLLSAMFTYGNSTMSAKESRRQIAWADKAVMAHVLAGERELPLQIIRSAALTTYLHQQLKMPNVDGLGYAWAAGMQVQMMCLYRQSVRTSSILLNKDISSCSILEAIGLVRLKLAHRYFLKKRGEQEYRLPKPKDHVKIEEEDLDDGAVGEPPELVYEENLHNTDLNRTEFTHEFFADEDVGTTPEYFVFSMPLFIKELCGGQNKKSSKVYIAIKDNYVGVSEDGKLYSWLREASSDTWTFTMKLPSVGAYDPSTRTGIISWELQDRVHTERYDFAFGDAGHFRVTLLRHLAADLIKAKMGAT</sequence>
<name>A0A9Q9AQR9_9PEZI</name>
<dbReference type="Proteomes" id="UP001056384">
    <property type="component" value="Chromosome 3"/>
</dbReference>
<dbReference type="AlphaFoldDB" id="A0A9Q9AQR9"/>
<keyword evidence="3" id="KW-1185">Reference proteome</keyword>
<feature type="coiled-coil region" evidence="1">
    <location>
        <begin position="186"/>
        <end position="347"/>
    </location>
</feature>
<keyword evidence="1" id="KW-0175">Coiled coil</keyword>
<organism evidence="2 3">
    <name type="scientific">Septoria linicola</name>
    <dbReference type="NCBI Taxonomy" id="215465"/>
    <lineage>
        <taxon>Eukaryota</taxon>
        <taxon>Fungi</taxon>
        <taxon>Dikarya</taxon>
        <taxon>Ascomycota</taxon>
        <taxon>Pezizomycotina</taxon>
        <taxon>Dothideomycetes</taxon>
        <taxon>Dothideomycetidae</taxon>
        <taxon>Mycosphaerellales</taxon>
        <taxon>Mycosphaerellaceae</taxon>
        <taxon>Septoria</taxon>
    </lineage>
</organism>
<protein>
    <submittedName>
        <fullName evidence="2">Uncharacterized protein</fullName>
    </submittedName>
</protein>